<evidence type="ECO:0000313" key="12">
    <source>
        <dbReference type="EMBL" id="SIO37932.1"/>
    </source>
</evidence>
<evidence type="ECO:0000256" key="10">
    <source>
        <dbReference type="PIRNR" id="PIRNR006268"/>
    </source>
</evidence>
<proteinExistence type="inferred from homology"/>
<dbReference type="GO" id="GO:0046872">
    <property type="term" value="F:metal ion binding"/>
    <property type="evidence" value="ECO:0007669"/>
    <property type="project" value="UniProtKB-UniRule"/>
</dbReference>
<dbReference type="InterPro" id="IPR024932">
    <property type="entry name" value="ApbE"/>
</dbReference>
<dbReference type="SUPFAM" id="SSF143631">
    <property type="entry name" value="ApbE-like"/>
    <property type="match status" value="1"/>
</dbReference>
<name>A0A1N6J0Z7_9BACT</name>
<dbReference type="EC" id="2.7.1.180" evidence="1 10"/>
<keyword evidence="3 10" id="KW-0285">Flavoprotein</keyword>
<feature type="binding site" evidence="11">
    <location>
        <position position="262"/>
    </location>
    <ligand>
        <name>Mg(2+)</name>
        <dbReference type="ChEBI" id="CHEBI:18420"/>
    </ligand>
</feature>
<evidence type="ECO:0000256" key="3">
    <source>
        <dbReference type="ARBA" id="ARBA00022630"/>
    </source>
</evidence>
<dbReference type="AlphaFoldDB" id="A0A1N6J0Z7"/>
<reference evidence="12 13" key="1">
    <citation type="submission" date="2016-11" db="EMBL/GenBank/DDBJ databases">
        <authorList>
            <person name="Jaros S."/>
            <person name="Januszkiewicz K."/>
            <person name="Wedrychowicz H."/>
        </authorList>
    </citation>
    <scope>NUCLEOTIDE SEQUENCE [LARGE SCALE GENOMIC DNA]</scope>
    <source>
        <strain evidence="12 13">DSM 24787</strain>
    </source>
</reference>
<evidence type="ECO:0000256" key="8">
    <source>
        <dbReference type="ARBA" id="ARBA00031306"/>
    </source>
</evidence>
<evidence type="ECO:0000256" key="5">
    <source>
        <dbReference type="ARBA" id="ARBA00022723"/>
    </source>
</evidence>
<evidence type="ECO:0000256" key="7">
    <source>
        <dbReference type="ARBA" id="ARBA00022842"/>
    </source>
</evidence>
<evidence type="ECO:0000256" key="9">
    <source>
        <dbReference type="ARBA" id="ARBA00048540"/>
    </source>
</evidence>
<comment type="similarity">
    <text evidence="10">Belongs to the ApbE family.</text>
</comment>
<dbReference type="PANTHER" id="PTHR30040:SF2">
    <property type="entry name" value="FAD:PROTEIN FMN TRANSFERASE"/>
    <property type="match status" value="1"/>
</dbReference>
<keyword evidence="6 10" id="KW-0274">FAD</keyword>
<organism evidence="12 13">
    <name type="scientific">Chitinophaga niabensis</name>
    <dbReference type="NCBI Taxonomy" id="536979"/>
    <lineage>
        <taxon>Bacteria</taxon>
        <taxon>Pseudomonadati</taxon>
        <taxon>Bacteroidota</taxon>
        <taxon>Chitinophagia</taxon>
        <taxon>Chitinophagales</taxon>
        <taxon>Chitinophagaceae</taxon>
        <taxon>Chitinophaga</taxon>
    </lineage>
</organism>
<evidence type="ECO:0000256" key="11">
    <source>
        <dbReference type="PIRSR" id="PIRSR006268-2"/>
    </source>
</evidence>
<keyword evidence="5 10" id="KW-0479">Metal-binding</keyword>
<feature type="binding site" evidence="11">
    <location>
        <position position="152"/>
    </location>
    <ligand>
        <name>Mg(2+)</name>
        <dbReference type="ChEBI" id="CHEBI:18420"/>
    </ligand>
</feature>
<feature type="binding site" evidence="11">
    <location>
        <position position="258"/>
    </location>
    <ligand>
        <name>Mg(2+)</name>
        <dbReference type="ChEBI" id="CHEBI:18420"/>
    </ligand>
</feature>
<gene>
    <name evidence="12" type="ORF">SAMN04488055_3530</name>
</gene>
<dbReference type="PANTHER" id="PTHR30040">
    <property type="entry name" value="THIAMINE BIOSYNTHESIS LIPOPROTEIN APBE"/>
    <property type="match status" value="1"/>
</dbReference>
<sequence>MLFYISGVLHAPEVRFEGTAQGTTYHISYLDEEQRNLKVQVDSIFTEIDKSLSTYRTDSEISTFNQFGAFRFQSVHFYPVLQKAYEVYKATNGAFDPTIMPLTEAYRKGKATGKPWLHQVDSLLQYVGFQYITFDKETVQSSKEHVRLDLDGIAQGYTVDVIAAFLETKGIVDYVVEVGGELRCTNTRTVSIEDPTQPDGRLALLKLNNLSMTTAGNYNDHYSTGGQTFNHILHPKKGIIQSDLLSVTIIAKDGITADAYDTACIVLGLEETKKLLAEHPELDAYLVYRGTGGAPKVFMTEGVKRMLVN</sequence>
<dbReference type="Proteomes" id="UP000185003">
    <property type="component" value="Unassembled WGS sequence"/>
</dbReference>
<evidence type="ECO:0000256" key="4">
    <source>
        <dbReference type="ARBA" id="ARBA00022679"/>
    </source>
</evidence>
<dbReference type="PIRSF" id="PIRSF006268">
    <property type="entry name" value="ApbE"/>
    <property type="match status" value="1"/>
</dbReference>
<evidence type="ECO:0000256" key="6">
    <source>
        <dbReference type="ARBA" id="ARBA00022827"/>
    </source>
</evidence>
<protein>
    <recommendedName>
        <fullName evidence="2 10">FAD:protein FMN transferase</fullName>
        <ecNumber evidence="1 10">2.7.1.180</ecNumber>
    </recommendedName>
    <alternativeName>
        <fullName evidence="8 10">Flavin transferase</fullName>
    </alternativeName>
</protein>
<dbReference type="STRING" id="536979.SAMN04488055_3530"/>
<keyword evidence="13" id="KW-1185">Reference proteome</keyword>
<keyword evidence="4 10" id="KW-0808">Transferase</keyword>
<keyword evidence="7 10" id="KW-0460">Magnesium</keyword>
<dbReference type="GO" id="GO:0016740">
    <property type="term" value="F:transferase activity"/>
    <property type="evidence" value="ECO:0007669"/>
    <property type="project" value="UniProtKB-UniRule"/>
</dbReference>
<evidence type="ECO:0000313" key="13">
    <source>
        <dbReference type="Proteomes" id="UP000185003"/>
    </source>
</evidence>
<evidence type="ECO:0000256" key="1">
    <source>
        <dbReference type="ARBA" id="ARBA00011955"/>
    </source>
</evidence>
<evidence type="ECO:0000256" key="2">
    <source>
        <dbReference type="ARBA" id="ARBA00016337"/>
    </source>
</evidence>
<dbReference type="Pfam" id="PF02424">
    <property type="entry name" value="ApbE"/>
    <property type="match status" value="1"/>
</dbReference>
<comment type="catalytic activity">
    <reaction evidence="9 10">
        <text>L-threonyl-[protein] + FAD = FMN-L-threonyl-[protein] + AMP + H(+)</text>
        <dbReference type="Rhea" id="RHEA:36847"/>
        <dbReference type="Rhea" id="RHEA-COMP:11060"/>
        <dbReference type="Rhea" id="RHEA-COMP:11061"/>
        <dbReference type="ChEBI" id="CHEBI:15378"/>
        <dbReference type="ChEBI" id="CHEBI:30013"/>
        <dbReference type="ChEBI" id="CHEBI:57692"/>
        <dbReference type="ChEBI" id="CHEBI:74257"/>
        <dbReference type="ChEBI" id="CHEBI:456215"/>
        <dbReference type="EC" id="2.7.1.180"/>
    </reaction>
</comment>
<dbReference type="EMBL" id="FSRA01000002">
    <property type="protein sequence ID" value="SIO37932.1"/>
    <property type="molecule type" value="Genomic_DNA"/>
</dbReference>
<dbReference type="Gene3D" id="3.10.520.10">
    <property type="entry name" value="ApbE-like domains"/>
    <property type="match status" value="1"/>
</dbReference>
<accession>A0A1N6J0Z7</accession>
<keyword evidence="12" id="KW-0449">Lipoprotein</keyword>
<dbReference type="InterPro" id="IPR003374">
    <property type="entry name" value="ApbE-like_sf"/>
</dbReference>
<comment type="cofactor">
    <cofactor evidence="11">
        <name>Mg(2+)</name>
        <dbReference type="ChEBI" id="CHEBI:18420"/>
    </cofactor>
    <cofactor evidence="11">
        <name>Mn(2+)</name>
        <dbReference type="ChEBI" id="CHEBI:29035"/>
    </cofactor>
    <text evidence="11">Magnesium. Can also use manganese.</text>
</comment>